<accession>A0A328AXT2</accession>
<dbReference type="Proteomes" id="UP000249842">
    <property type="component" value="Unassembled WGS sequence"/>
</dbReference>
<comment type="caution">
    <text evidence="1">The sequence shown here is derived from an EMBL/GenBank/DDBJ whole genome shotgun (WGS) entry which is preliminary data.</text>
</comment>
<dbReference type="InterPro" id="IPR036287">
    <property type="entry name" value="Rv1873-like_sf"/>
</dbReference>
<dbReference type="InterPro" id="IPR014937">
    <property type="entry name" value="DUF1810"/>
</dbReference>
<protein>
    <submittedName>
        <fullName evidence="1">DUF1810 domain-containing protein</fullName>
    </submittedName>
</protein>
<keyword evidence="2" id="KW-1185">Reference proteome</keyword>
<dbReference type="AlphaFoldDB" id="A0A328AXT2"/>
<name>A0A328AXT2_9CAUL</name>
<dbReference type="PIRSF" id="PIRSF008546">
    <property type="entry name" value="UCP008546"/>
    <property type="match status" value="1"/>
</dbReference>
<dbReference type="Gene3D" id="1.25.40.380">
    <property type="entry name" value="Protein of unknown function DUF1810"/>
    <property type="match status" value="1"/>
</dbReference>
<dbReference type="RefSeq" id="WP_111456284.1">
    <property type="nucleotide sequence ID" value="NZ_QFYP01000001.1"/>
</dbReference>
<dbReference type="Pfam" id="PF08837">
    <property type="entry name" value="DUF1810"/>
    <property type="match status" value="1"/>
</dbReference>
<proteinExistence type="predicted"/>
<evidence type="ECO:0000313" key="2">
    <source>
        <dbReference type="Proteomes" id="UP000249842"/>
    </source>
</evidence>
<evidence type="ECO:0000313" key="1">
    <source>
        <dbReference type="EMBL" id="RAK58991.1"/>
    </source>
</evidence>
<dbReference type="SUPFAM" id="SSF140736">
    <property type="entry name" value="Rv1873-like"/>
    <property type="match status" value="1"/>
</dbReference>
<dbReference type="OrthoDB" id="9801870at2"/>
<organism evidence="1 2">
    <name type="scientific">Phenylobacterium hankyongense</name>
    <dbReference type="NCBI Taxonomy" id="1813876"/>
    <lineage>
        <taxon>Bacteria</taxon>
        <taxon>Pseudomonadati</taxon>
        <taxon>Pseudomonadota</taxon>
        <taxon>Alphaproteobacteria</taxon>
        <taxon>Caulobacterales</taxon>
        <taxon>Caulobacteraceae</taxon>
        <taxon>Phenylobacterium</taxon>
    </lineage>
</organism>
<sequence length="142" mass="15707">MDDPFRLQRFVDAQSRVYATALGELRQGHKRTHWMWFIFPQVAGLGLSSTAEFYAIRSAEEARAYLAHPVLGPRLLASVAAVNALEGRTAQEIFGFPDDLKFCSSMTLFAQVAEDPAPFRAALAKYYEGAADPLTLDRLVPG</sequence>
<dbReference type="EMBL" id="QFYP01000001">
    <property type="protein sequence ID" value="RAK58991.1"/>
    <property type="molecule type" value="Genomic_DNA"/>
</dbReference>
<reference evidence="2" key="1">
    <citation type="submission" date="2018-05" db="EMBL/GenBank/DDBJ databases">
        <authorList>
            <person name="Li X."/>
        </authorList>
    </citation>
    <scope>NUCLEOTIDE SEQUENCE [LARGE SCALE GENOMIC DNA]</scope>
    <source>
        <strain evidence="2">HKS-05</strain>
    </source>
</reference>
<gene>
    <name evidence="1" type="ORF">DJ021_03825</name>
</gene>